<dbReference type="InterPro" id="IPR016167">
    <property type="entry name" value="FAD-bd_PCMH_sub1"/>
</dbReference>
<dbReference type="Pfam" id="PF00941">
    <property type="entry name" value="FAD_binding_5"/>
    <property type="match status" value="1"/>
</dbReference>
<dbReference type="Gene3D" id="3.30.390.50">
    <property type="entry name" value="CO dehydrogenase flavoprotein, C-terminal domain"/>
    <property type="match status" value="1"/>
</dbReference>
<dbReference type="SMART" id="SM01092">
    <property type="entry name" value="CO_deh_flav_C"/>
    <property type="match status" value="1"/>
</dbReference>
<sequence>MDNQLASNTTTRVIAQDFDYSAPASLAEALSIRNEYGEDVRPLAGGTDLLIELKADLREEGHLMSLDGVDELNHITDADDDLVIGATVTFDQLIESPLVNDWFPSLSEAASDAGGVQVEKMGTVGGNLCNASPAASSAPPLLNLDARVTLQSEDGERTVPLDEFFTGPKQTLLESDELLTEVRVPKTRFDGWAHEEVKRVTEDLAKAIVSVVVQRDGDVITDCRIGLGCVAPVPMRASNAEAVLNGETFSDDVLARAGATAREEISPISDSRSTSEYRRLITETKIEDLLTEAWDRA</sequence>
<dbReference type="GO" id="GO:0071949">
    <property type="term" value="F:FAD binding"/>
    <property type="evidence" value="ECO:0007669"/>
    <property type="project" value="InterPro"/>
</dbReference>
<keyword evidence="3" id="KW-0560">Oxidoreductase</keyword>
<evidence type="ECO:0000313" key="5">
    <source>
        <dbReference type="EMBL" id="RQG88067.1"/>
    </source>
</evidence>
<keyword evidence="1" id="KW-0285">Flavoprotein</keyword>
<dbReference type="RefSeq" id="WP_124179262.1">
    <property type="nucleotide sequence ID" value="NZ_REFY01000005.1"/>
</dbReference>
<dbReference type="GO" id="GO:0016491">
    <property type="term" value="F:oxidoreductase activity"/>
    <property type="evidence" value="ECO:0007669"/>
    <property type="project" value="UniProtKB-KW"/>
</dbReference>
<dbReference type="PANTHER" id="PTHR42659:SF2">
    <property type="entry name" value="XANTHINE DEHYDROGENASE SUBUNIT C-RELATED"/>
    <property type="match status" value="1"/>
</dbReference>
<reference evidence="5 6" key="1">
    <citation type="submission" date="2018-10" db="EMBL/GenBank/DDBJ databases">
        <title>Natrarchaeobius chitinivorans gen. nov., sp. nov., and Natrarchaeobius haloalkaliphilus sp. nov., alkaliphilic, chitin-utilizing haloarchaea from hypersaline alkaline lakes.</title>
        <authorList>
            <person name="Sorokin D.Y."/>
            <person name="Elcheninov A.G."/>
            <person name="Kostrikina N.A."/>
            <person name="Bale N.J."/>
            <person name="Sinninghe Damste J.S."/>
            <person name="Khijniak T.V."/>
            <person name="Kublanov I.V."/>
            <person name="Toshchakov S.V."/>
        </authorList>
    </citation>
    <scope>NUCLEOTIDE SEQUENCE [LARGE SCALE GENOMIC DNA]</scope>
    <source>
        <strain evidence="5 6">AArcht-Sl</strain>
    </source>
</reference>
<dbReference type="InterPro" id="IPR051312">
    <property type="entry name" value="Diverse_Substr_Oxidored"/>
</dbReference>
<evidence type="ECO:0000256" key="1">
    <source>
        <dbReference type="ARBA" id="ARBA00022630"/>
    </source>
</evidence>
<dbReference type="PANTHER" id="PTHR42659">
    <property type="entry name" value="XANTHINE DEHYDROGENASE SUBUNIT C-RELATED"/>
    <property type="match status" value="1"/>
</dbReference>
<dbReference type="OrthoDB" id="19205at2157"/>
<dbReference type="PROSITE" id="PS51387">
    <property type="entry name" value="FAD_PCMH"/>
    <property type="match status" value="1"/>
</dbReference>
<dbReference type="InterPro" id="IPR036683">
    <property type="entry name" value="CO_DH_flav_C_dom_sf"/>
</dbReference>
<protein>
    <submittedName>
        <fullName evidence="5">Xanthine dehydrogenase family protein subunit M</fullName>
    </submittedName>
</protein>
<dbReference type="AlphaFoldDB" id="A0A3N6LP76"/>
<dbReference type="FunFam" id="3.30.465.10:FF:000017">
    <property type="entry name" value="Xanthine dehydrogenase, FAD binding subunit"/>
    <property type="match status" value="1"/>
</dbReference>
<dbReference type="InterPro" id="IPR002346">
    <property type="entry name" value="Mopterin_DH_FAD-bd"/>
</dbReference>
<evidence type="ECO:0000259" key="4">
    <source>
        <dbReference type="PROSITE" id="PS51387"/>
    </source>
</evidence>
<feature type="domain" description="FAD-binding PCMH-type" evidence="4">
    <location>
        <begin position="13"/>
        <end position="189"/>
    </location>
</feature>
<dbReference type="SUPFAM" id="SSF56176">
    <property type="entry name" value="FAD-binding/transporter-associated domain-like"/>
    <property type="match status" value="1"/>
</dbReference>
<dbReference type="InterPro" id="IPR016169">
    <property type="entry name" value="FAD-bd_PCMH_sub2"/>
</dbReference>
<accession>A0A3N6LP76</accession>
<comment type="caution">
    <text evidence="5">The sequence shown here is derived from an EMBL/GenBank/DDBJ whole genome shotgun (WGS) entry which is preliminary data.</text>
</comment>
<evidence type="ECO:0000256" key="2">
    <source>
        <dbReference type="ARBA" id="ARBA00022827"/>
    </source>
</evidence>
<dbReference type="Proteomes" id="UP000273828">
    <property type="component" value="Unassembled WGS sequence"/>
</dbReference>
<dbReference type="InterPro" id="IPR016166">
    <property type="entry name" value="FAD-bd_PCMH"/>
</dbReference>
<evidence type="ECO:0000256" key="3">
    <source>
        <dbReference type="ARBA" id="ARBA00023002"/>
    </source>
</evidence>
<keyword evidence="6" id="KW-1185">Reference proteome</keyword>
<proteinExistence type="predicted"/>
<organism evidence="5 6">
    <name type="scientific">Natrarchaeobius halalkaliphilus</name>
    <dbReference type="NCBI Taxonomy" id="1679091"/>
    <lineage>
        <taxon>Archaea</taxon>
        <taxon>Methanobacteriati</taxon>
        <taxon>Methanobacteriota</taxon>
        <taxon>Stenosarchaea group</taxon>
        <taxon>Halobacteria</taxon>
        <taxon>Halobacteriales</taxon>
        <taxon>Natrialbaceae</taxon>
        <taxon>Natrarchaeobius</taxon>
    </lineage>
</organism>
<dbReference type="Gene3D" id="3.30.43.10">
    <property type="entry name" value="Uridine Diphospho-n-acetylenolpyruvylglucosamine Reductase, domain 2"/>
    <property type="match status" value="1"/>
</dbReference>
<dbReference type="SUPFAM" id="SSF55447">
    <property type="entry name" value="CO dehydrogenase flavoprotein C-terminal domain-like"/>
    <property type="match status" value="1"/>
</dbReference>
<dbReference type="InterPro" id="IPR036318">
    <property type="entry name" value="FAD-bd_PCMH-like_sf"/>
</dbReference>
<keyword evidence="2" id="KW-0274">FAD</keyword>
<dbReference type="Gene3D" id="3.30.465.10">
    <property type="match status" value="1"/>
</dbReference>
<dbReference type="EMBL" id="REFY01000005">
    <property type="protein sequence ID" value="RQG88067.1"/>
    <property type="molecule type" value="Genomic_DNA"/>
</dbReference>
<dbReference type="InterPro" id="IPR005107">
    <property type="entry name" value="CO_DH_flav_C"/>
</dbReference>
<gene>
    <name evidence="5" type="ORF">EA462_14555</name>
</gene>
<name>A0A3N6LP76_9EURY</name>
<dbReference type="Pfam" id="PF03450">
    <property type="entry name" value="CO_deh_flav_C"/>
    <property type="match status" value="1"/>
</dbReference>
<evidence type="ECO:0000313" key="6">
    <source>
        <dbReference type="Proteomes" id="UP000273828"/>
    </source>
</evidence>